<organism evidence="2 3">
    <name type="scientific">Merluccius polli</name>
    <name type="common">Benguela hake</name>
    <name type="synonym">Merluccius cadenati</name>
    <dbReference type="NCBI Taxonomy" id="89951"/>
    <lineage>
        <taxon>Eukaryota</taxon>
        <taxon>Metazoa</taxon>
        <taxon>Chordata</taxon>
        <taxon>Craniata</taxon>
        <taxon>Vertebrata</taxon>
        <taxon>Euteleostomi</taxon>
        <taxon>Actinopterygii</taxon>
        <taxon>Neopterygii</taxon>
        <taxon>Teleostei</taxon>
        <taxon>Neoteleostei</taxon>
        <taxon>Acanthomorphata</taxon>
        <taxon>Zeiogadaria</taxon>
        <taxon>Gadariae</taxon>
        <taxon>Gadiformes</taxon>
        <taxon>Gadoidei</taxon>
        <taxon>Merlucciidae</taxon>
        <taxon>Merluccius</taxon>
    </lineage>
</organism>
<evidence type="ECO:0000259" key="1">
    <source>
        <dbReference type="Pfam" id="PF22938"/>
    </source>
</evidence>
<dbReference type="InterPro" id="IPR054465">
    <property type="entry name" value="Integrase_p58-like_C"/>
</dbReference>
<evidence type="ECO:0000313" key="2">
    <source>
        <dbReference type="EMBL" id="KAK0154200.1"/>
    </source>
</evidence>
<dbReference type="EMBL" id="JAOPHQ010000577">
    <property type="protein sequence ID" value="KAK0154200.1"/>
    <property type="molecule type" value="Genomic_DNA"/>
</dbReference>
<feature type="domain" description="Integrase p58-like C-terminal" evidence="1">
    <location>
        <begin position="230"/>
        <end position="264"/>
    </location>
</feature>
<dbReference type="Pfam" id="PF22938">
    <property type="entry name" value="Integrase_p58_C"/>
    <property type="match status" value="1"/>
</dbReference>
<proteinExistence type="predicted"/>
<dbReference type="Proteomes" id="UP001174136">
    <property type="component" value="Unassembled WGS sequence"/>
</dbReference>
<accession>A0AA47N9M1</accession>
<evidence type="ECO:0000313" key="3">
    <source>
        <dbReference type="Proteomes" id="UP001174136"/>
    </source>
</evidence>
<sequence>MYKRQALDDDVDLSDSFLDSTATPSSGKLSTGEVGEVSFADVFAGRGSLVSEQGADPDMSLLFESAVSAQEIVSVSRGFFLRNGVLMREWTPSYALAGEDWGVVTQVVVPFKYRSDILSLAHDHQLAGHLGVNKTPSELVFAHSVRGPLKLLKEKWVGGSEPQNLLDFVCNFRYKLRRACELATENLSAAQERMKVWYDKKAESRNFVPGDKVLVLLPIPGSCLQAHFSGPYCVENKVGDFDYLIATLERSRKKRLCHINMLKPYQGRDTDPGSVSQNPAEFPAEVSDVVGKPGSACAVALCSAESAGVGIVEDDVEVPSKALVQGSWFILGAMIAHAPQVCSLTQPQSLISLTRAE</sequence>
<protein>
    <recommendedName>
        <fullName evidence="1">Integrase p58-like C-terminal domain-containing protein</fullName>
    </recommendedName>
</protein>
<comment type="caution">
    <text evidence="2">The sequence shown here is derived from an EMBL/GenBank/DDBJ whole genome shotgun (WGS) entry which is preliminary data.</text>
</comment>
<gene>
    <name evidence="2" type="ORF">N1851_003712</name>
</gene>
<dbReference type="AlphaFoldDB" id="A0AA47N9M1"/>
<keyword evidence="3" id="KW-1185">Reference proteome</keyword>
<name>A0AA47N9M1_MERPO</name>
<reference evidence="2" key="1">
    <citation type="journal article" date="2023" name="Front. Mar. Sci.">
        <title>A new Merluccius polli reference genome to investigate the effects of global change in West African waters.</title>
        <authorList>
            <person name="Mateo J.L."/>
            <person name="Blanco-Fernandez C."/>
            <person name="Garcia-Vazquez E."/>
            <person name="Machado-Schiaffino G."/>
        </authorList>
    </citation>
    <scope>NUCLEOTIDE SEQUENCE</scope>
    <source>
        <strain evidence="2">C29</strain>
        <tissue evidence="2">Fin</tissue>
    </source>
</reference>